<dbReference type="RefSeq" id="WP_129094812.1">
    <property type="nucleotide sequence ID" value="NZ_CBCSAE010000001.1"/>
</dbReference>
<dbReference type="AlphaFoldDB" id="A0AAE7B4A6"/>
<dbReference type="InterPro" id="IPR006860">
    <property type="entry name" value="FecR"/>
</dbReference>
<dbReference type="EMBL" id="CP030944">
    <property type="protein sequence ID" value="QKE25474.1"/>
    <property type="molecule type" value="Genomic_DNA"/>
</dbReference>
<organism evidence="4 5">
    <name type="scientific">Arcobacter aquimarinus</name>
    <dbReference type="NCBI Taxonomy" id="1315211"/>
    <lineage>
        <taxon>Bacteria</taxon>
        <taxon>Pseudomonadati</taxon>
        <taxon>Campylobacterota</taxon>
        <taxon>Epsilonproteobacteria</taxon>
        <taxon>Campylobacterales</taxon>
        <taxon>Arcobacteraceae</taxon>
        <taxon>Arcobacter</taxon>
    </lineage>
</organism>
<feature type="domain" description="FecR protein" evidence="2">
    <location>
        <begin position="120"/>
        <end position="204"/>
    </location>
</feature>
<dbReference type="GO" id="GO:0016989">
    <property type="term" value="F:sigma factor antagonist activity"/>
    <property type="evidence" value="ECO:0007669"/>
    <property type="project" value="TreeGrafter"/>
</dbReference>
<dbReference type="PANTHER" id="PTHR30273">
    <property type="entry name" value="PERIPLASMIC SIGNAL SENSOR AND SIGMA FACTOR ACTIVATOR FECR-RELATED"/>
    <property type="match status" value="1"/>
</dbReference>
<sequence length="325" mass="38333">MNSEIKIKEEAIYWIACEKEGFDKNQKIEFENWIREELHQKIYNRMKFVHQMAKSLSKENKENLSDNVHFEIRKERFSKKIRYFSSAAAVLFVLCFSAFKIYDNNFKVQFSQSLMTDKRSLKEKLPDGSTIFVDAKTALDIEFFNGKREVTLKEGRVMFEVAKDKNRVFIIKSNDINIEVVGTKFEVIHKKDNTTINVEEGIVKTYFTKYFFDKQNEKLLTKENSITYLNEQGNITNQENINPNKIALWRENKIVLDKTTLKEALEEFSKYSDINISFLSKELETYYITGEFSSTQLDIFLKTITKIYPIKVDKKADEISISKKF</sequence>
<protein>
    <submittedName>
        <fullName evidence="4">Sigma factor regulatory protein, FecR family</fullName>
    </submittedName>
</protein>
<dbReference type="Pfam" id="PF04773">
    <property type="entry name" value="FecR"/>
    <property type="match status" value="1"/>
</dbReference>
<evidence type="ECO:0000313" key="5">
    <source>
        <dbReference type="Proteomes" id="UP000502065"/>
    </source>
</evidence>
<keyword evidence="1" id="KW-0472">Membrane</keyword>
<feature type="domain" description="Protein FecR C-terminal" evidence="3">
    <location>
        <begin position="253"/>
        <end position="320"/>
    </location>
</feature>
<accession>A0AAE7B4A6</accession>
<evidence type="ECO:0000256" key="1">
    <source>
        <dbReference type="SAM" id="Phobius"/>
    </source>
</evidence>
<dbReference type="Gene3D" id="3.55.50.30">
    <property type="match status" value="1"/>
</dbReference>
<evidence type="ECO:0000259" key="3">
    <source>
        <dbReference type="Pfam" id="PF16344"/>
    </source>
</evidence>
<dbReference type="Gene3D" id="2.60.120.1440">
    <property type="match status" value="1"/>
</dbReference>
<name>A0AAE7B4A6_9BACT</name>
<gene>
    <name evidence="4" type="ORF">AAQM_0709</name>
</gene>
<keyword evidence="1" id="KW-1133">Transmembrane helix</keyword>
<proteinExistence type="predicted"/>
<dbReference type="KEGG" id="aaqi:AAQM_0709"/>
<dbReference type="Proteomes" id="UP000502065">
    <property type="component" value="Chromosome"/>
</dbReference>
<reference evidence="4 5" key="1">
    <citation type="submission" date="2018-07" db="EMBL/GenBank/DDBJ databases">
        <title>Identification of phenol metabolism pathways in Arcobacter.</title>
        <authorList>
            <person name="Miller W.G."/>
            <person name="Yee E."/>
            <person name="Bono J.L."/>
        </authorList>
    </citation>
    <scope>NUCLEOTIDE SEQUENCE [LARGE SCALE GENOMIC DNA]</scope>
    <source>
        <strain evidence="4 5">W63</strain>
    </source>
</reference>
<evidence type="ECO:0000259" key="2">
    <source>
        <dbReference type="Pfam" id="PF04773"/>
    </source>
</evidence>
<dbReference type="InterPro" id="IPR012373">
    <property type="entry name" value="Ferrdict_sens_TM"/>
</dbReference>
<keyword evidence="5" id="KW-1185">Reference proteome</keyword>
<feature type="transmembrane region" description="Helical" evidence="1">
    <location>
        <begin position="83"/>
        <end position="102"/>
    </location>
</feature>
<dbReference type="PIRSF" id="PIRSF018266">
    <property type="entry name" value="FecR"/>
    <property type="match status" value="1"/>
</dbReference>
<evidence type="ECO:0000313" key="4">
    <source>
        <dbReference type="EMBL" id="QKE25474.1"/>
    </source>
</evidence>
<keyword evidence="1" id="KW-0812">Transmembrane</keyword>
<dbReference type="InterPro" id="IPR032508">
    <property type="entry name" value="FecR_C"/>
</dbReference>
<dbReference type="Pfam" id="PF16344">
    <property type="entry name" value="FecR_C"/>
    <property type="match status" value="1"/>
</dbReference>
<dbReference type="PANTHER" id="PTHR30273:SF2">
    <property type="entry name" value="PROTEIN FECR"/>
    <property type="match status" value="1"/>
</dbReference>